<dbReference type="Proteomes" id="UP000191518">
    <property type="component" value="Unassembled WGS sequence"/>
</dbReference>
<evidence type="ECO:0000259" key="1">
    <source>
        <dbReference type="Pfam" id="PF12770"/>
    </source>
</evidence>
<keyword evidence="3" id="KW-1185">Reference proteome</keyword>
<dbReference type="OrthoDB" id="4358599at2759"/>
<accession>A0A1V6S007</accession>
<evidence type="ECO:0000313" key="2">
    <source>
        <dbReference type="EMBL" id="OQE07089.1"/>
    </source>
</evidence>
<evidence type="ECO:0000313" key="3">
    <source>
        <dbReference type="Proteomes" id="UP000191518"/>
    </source>
</evidence>
<sequence length="1353" mass="152691">MHLYCRQVSTLSPRSWRVIISGDGQDKVVDLHDPSKPESEDLIQWYLEDFTDSPFANYRANAAVAELQNYTGSLWQQLQIDVAESFTTLDSFSSITLSIILSKDHNEIDKLHWELLESCKSIPCPIIIHRVLLSDSSPTTLPIPQSVQVHEGILRILIVSARSKKKADLNPRLTTLPLVQTLAGDPRVELEFVHTGTFEEFESILNQRPPSKMVHLVHFDLHGSIDRDKGPVLEFSDSNTKHRTGHTASSVAEVLRRNGVQWVVLCACRTAKVTSSFSHLALEFLNHGVTGVFAMRYELKATAAKILTYSFYLALCHNGKSFIEAGHSSRRAMHNDPSRPARFGENVKIQDSMVPIVYSINGADFRLANVQPADENSNVLLPELIGREDDISQLSTLLQESSFVLLSADIGNSKSILMRHLAWWWKETKLFKRTAYVNVSLAEANYDTNSSVGLLAVAKGIWRSVFGQDAALPIQSDPKTYLFQAMEAAKGQDLLVFLDGIDEIYHPSSQSDDTSEKWAGLFRIARLLSITGFKLLVATCMPLLISPDGANETSLQLGVSMSTEEVFQLTSSNAEIIFPQLDKAEKPQSPDTHLHCTLEVLKYNRTVVKSLSTSLGGRFHGLETVLSWDIVFDENITKTSYLDMFTKKSTAPLSLNLGDSQGLDRTHHLMIAILKHLAQSNRYPDMCVLFSIGLWIDVMPHPEEILDIFENDDISAKIPLLRYVVDNIPMTEGRNSFVPFELWSIMKEIPVPRVKSSFSSKVEIVESLTCVVRLLVAAKLITGRTKPLVDGKQGYQLHPALTIWLRRILRVLPYDVILINFVTCMENRASRMGDANPSVDDFRSGDAKLLRAVESPSFDFVEMEKWNLISAVVVLSQKVDIFSSMGIELPSDTRRFAWTSFFALSPITASREDFCTWFLIHVALKSIKRLAALMPESHTDPLPSSLNHFLFLGLLNWVIWMAQKYRLDDKLAMPLRVRRLLLARVQAMRDCGIHCDEIYHQDFVIAETQAWLNERWITLGSPSTDHGQAAALEQIREKVNISVQGVERGWDMRINLLDSIMSDLSLPEGDSLQGQKINEDIAARDSDPLPDHAAMTSFAMNKFRRSIMAPGKNRDNPTINAWIMDILTFMETDLDFMASMRPWYIHKLIPIFTHIRNGNIPRAIKAALSGLSVAERDGDTLLASNFRQLSRRLADLDTIDEYDAQQTMLARTSEKSVPVLRDLLLIYLANHDTPGAYEHVKKERVKIETDGAIFSALRKMMEGISGDSQGSLLANLPDSDAFSQTGLEGWDQLLTILEPYKNEKLEDKLEWVSLMKQIWNLMDELFNRNTPNDQAWLLDLYRTHPEPRKARDF</sequence>
<dbReference type="EMBL" id="MDYP01000015">
    <property type="protein sequence ID" value="OQE07089.1"/>
    <property type="molecule type" value="Genomic_DNA"/>
</dbReference>
<organism evidence="2 3">
    <name type="scientific">Penicillium vulpinum</name>
    <dbReference type="NCBI Taxonomy" id="29845"/>
    <lineage>
        <taxon>Eukaryota</taxon>
        <taxon>Fungi</taxon>
        <taxon>Dikarya</taxon>
        <taxon>Ascomycota</taxon>
        <taxon>Pezizomycotina</taxon>
        <taxon>Eurotiomycetes</taxon>
        <taxon>Eurotiomycetidae</taxon>
        <taxon>Eurotiales</taxon>
        <taxon>Aspergillaceae</taxon>
        <taxon>Penicillium</taxon>
    </lineage>
</organism>
<feature type="domain" description="CHAT" evidence="1">
    <location>
        <begin position="168"/>
        <end position="340"/>
    </location>
</feature>
<protein>
    <recommendedName>
        <fullName evidence="1">CHAT domain-containing protein</fullName>
    </recommendedName>
</protein>
<proteinExistence type="predicted"/>
<dbReference type="Pfam" id="PF12770">
    <property type="entry name" value="CHAT"/>
    <property type="match status" value="1"/>
</dbReference>
<dbReference type="InterPro" id="IPR024983">
    <property type="entry name" value="CHAT_dom"/>
</dbReference>
<dbReference type="STRING" id="29845.A0A1V6S007"/>
<comment type="caution">
    <text evidence="2">The sequence shown here is derived from an EMBL/GenBank/DDBJ whole genome shotgun (WGS) entry which is preliminary data.</text>
</comment>
<name>A0A1V6S007_9EURO</name>
<reference evidence="3" key="1">
    <citation type="journal article" date="2017" name="Nat. Microbiol.">
        <title>Global analysis of biosynthetic gene clusters reveals vast potential of secondary metabolite production in Penicillium species.</title>
        <authorList>
            <person name="Nielsen J.C."/>
            <person name="Grijseels S."/>
            <person name="Prigent S."/>
            <person name="Ji B."/>
            <person name="Dainat J."/>
            <person name="Nielsen K.F."/>
            <person name="Frisvad J.C."/>
            <person name="Workman M."/>
            <person name="Nielsen J."/>
        </authorList>
    </citation>
    <scope>NUCLEOTIDE SEQUENCE [LARGE SCALE GENOMIC DNA]</scope>
    <source>
        <strain evidence="3">IBT 29486</strain>
    </source>
</reference>
<gene>
    <name evidence="2" type="ORF">PENVUL_c015G08116</name>
</gene>